<evidence type="ECO:0000313" key="2">
    <source>
        <dbReference type="Proteomes" id="UP000316621"/>
    </source>
</evidence>
<accession>A0A4Y7K7V2</accession>
<name>A0A4Y7K7V2_PAPSO</name>
<sequence>MQHSAGWFPLITSVLLSMKKRHILSNITKIYKSAVYGLLRVFCGSPEFDLNFWSFTNRKNS</sequence>
<dbReference type="Gramene" id="RZC68075">
    <property type="protein sequence ID" value="RZC68075"/>
    <property type="gene ID" value="C5167_031331"/>
</dbReference>
<proteinExistence type="predicted"/>
<keyword evidence="2" id="KW-1185">Reference proteome</keyword>
<dbReference type="AlphaFoldDB" id="A0A4Y7K7V2"/>
<protein>
    <submittedName>
        <fullName evidence="1">Uncharacterized protein</fullName>
    </submittedName>
</protein>
<dbReference type="EMBL" id="CM010721">
    <property type="protein sequence ID" value="RZC68075.1"/>
    <property type="molecule type" value="Genomic_DNA"/>
</dbReference>
<gene>
    <name evidence="1" type="ORF">C5167_031331</name>
</gene>
<evidence type="ECO:0000313" key="1">
    <source>
        <dbReference type="EMBL" id="RZC68075.1"/>
    </source>
</evidence>
<reference evidence="1 2" key="1">
    <citation type="journal article" date="2018" name="Science">
        <title>The opium poppy genome and morphinan production.</title>
        <authorList>
            <person name="Guo L."/>
            <person name="Winzer T."/>
            <person name="Yang X."/>
            <person name="Li Y."/>
            <person name="Ning Z."/>
            <person name="He Z."/>
            <person name="Teodor R."/>
            <person name="Lu Y."/>
            <person name="Bowser T.A."/>
            <person name="Graham I.A."/>
            <person name="Ye K."/>
        </authorList>
    </citation>
    <scope>NUCLEOTIDE SEQUENCE [LARGE SCALE GENOMIC DNA]</scope>
    <source>
        <strain evidence="2">cv. HN1</strain>
        <tissue evidence="1">Leaves</tissue>
    </source>
</reference>
<organism evidence="1 2">
    <name type="scientific">Papaver somniferum</name>
    <name type="common">Opium poppy</name>
    <dbReference type="NCBI Taxonomy" id="3469"/>
    <lineage>
        <taxon>Eukaryota</taxon>
        <taxon>Viridiplantae</taxon>
        <taxon>Streptophyta</taxon>
        <taxon>Embryophyta</taxon>
        <taxon>Tracheophyta</taxon>
        <taxon>Spermatophyta</taxon>
        <taxon>Magnoliopsida</taxon>
        <taxon>Ranunculales</taxon>
        <taxon>Papaveraceae</taxon>
        <taxon>Papaveroideae</taxon>
        <taxon>Papaver</taxon>
    </lineage>
</organism>
<dbReference type="Proteomes" id="UP000316621">
    <property type="component" value="Chromosome 7"/>
</dbReference>